<evidence type="ECO:0000259" key="4">
    <source>
        <dbReference type="SMART" id="SM00829"/>
    </source>
</evidence>
<dbReference type="InterPro" id="IPR020843">
    <property type="entry name" value="ER"/>
</dbReference>
<dbReference type="InterPro" id="IPR002328">
    <property type="entry name" value="ADH_Zn_CS"/>
</dbReference>
<evidence type="ECO:0000256" key="3">
    <source>
        <dbReference type="ARBA" id="ARBA00023002"/>
    </source>
</evidence>
<name>A0A170PS57_9ZZZZ</name>
<evidence type="ECO:0000256" key="1">
    <source>
        <dbReference type="ARBA" id="ARBA00022723"/>
    </source>
</evidence>
<dbReference type="InterPro" id="IPR036291">
    <property type="entry name" value="NAD(P)-bd_dom_sf"/>
</dbReference>
<dbReference type="InterPro" id="IPR050129">
    <property type="entry name" value="Zn_alcohol_dh"/>
</dbReference>
<dbReference type="SUPFAM" id="SSF51735">
    <property type="entry name" value="NAD(P)-binding Rossmann-fold domains"/>
    <property type="match status" value="1"/>
</dbReference>
<sequence>MQGVVFMGDRKLEFMEFSDPIPGPDEVVLEIRASGMCGSDLKFYRVSGGASALGLGGDGSPVIAGHEPCGDVVDIGKDVDPDRVQIGQRVMVHHYKGCGVCNHCLDGWGQLCRDGIVVYGATGHGAHAQYMKVPASTLVALPDPLTHSEGAAISCGTGTAYAALRRLDISSGDTIAIYGQGPVGLSATQLAAAMGAQVVAIDISADRLSRAKQFGAEVLLDPAQENVVEQIRELTDGIGANVSLDCSSASTARLAAVQCVRTWGRACFVGEGGEVTIDVSNDMLRRQVTIIGSWTFSVAGQAECAQFIVDNEIDVDALFTDRYNLSQAKEAYSLFDEQQTGKGVFEF</sequence>
<dbReference type="PROSITE" id="PS00059">
    <property type="entry name" value="ADH_ZINC"/>
    <property type="match status" value="1"/>
</dbReference>
<organism evidence="5">
    <name type="scientific">hydrothermal vent metagenome</name>
    <dbReference type="NCBI Taxonomy" id="652676"/>
    <lineage>
        <taxon>unclassified sequences</taxon>
        <taxon>metagenomes</taxon>
        <taxon>ecological metagenomes</taxon>
    </lineage>
</organism>
<evidence type="ECO:0000313" key="5">
    <source>
        <dbReference type="EMBL" id="CUS54585.1"/>
    </source>
</evidence>
<dbReference type="InterPro" id="IPR013154">
    <property type="entry name" value="ADH-like_N"/>
</dbReference>
<dbReference type="PANTHER" id="PTHR43401">
    <property type="entry name" value="L-THREONINE 3-DEHYDROGENASE"/>
    <property type="match status" value="1"/>
</dbReference>
<dbReference type="SMART" id="SM00829">
    <property type="entry name" value="PKS_ER"/>
    <property type="match status" value="1"/>
</dbReference>
<dbReference type="GO" id="GO:0016491">
    <property type="term" value="F:oxidoreductase activity"/>
    <property type="evidence" value="ECO:0007669"/>
    <property type="project" value="UniProtKB-KW"/>
</dbReference>
<dbReference type="SUPFAM" id="SSF50129">
    <property type="entry name" value="GroES-like"/>
    <property type="match status" value="1"/>
</dbReference>
<proteinExistence type="predicted"/>
<dbReference type="InterPro" id="IPR011032">
    <property type="entry name" value="GroES-like_sf"/>
</dbReference>
<keyword evidence="3" id="KW-0560">Oxidoreductase</keyword>
<reference evidence="5" key="1">
    <citation type="submission" date="2015-10" db="EMBL/GenBank/DDBJ databases">
        <authorList>
            <person name="Gilbert D.G."/>
        </authorList>
    </citation>
    <scope>NUCLEOTIDE SEQUENCE</scope>
</reference>
<dbReference type="CDD" id="cd08239">
    <property type="entry name" value="THR_DH_like"/>
    <property type="match status" value="1"/>
</dbReference>
<dbReference type="Pfam" id="PF08240">
    <property type="entry name" value="ADH_N"/>
    <property type="match status" value="1"/>
</dbReference>
<dbReference type="GO" id="GO:0008270">
    <property type="term" value="F:zinc ion binding"/>
    <property type="evidence" value="ECO:0007669"/>
    <property type="project" value="InterPro"/>
</dbReference>
<dbReference type="PANTHER" id="PTHR43401:SF2">
    <property type="entry name" value="L-THREONINE 3-DEHYDROGENASE"/>
    <property type="match status" value="1"/>
</dbReference>
<keyword evidence="2" id="KW-0862">Zinc</keyword>
<dbReference type="InterPro" id="IPR013149">
    <property type="entry name" value="ADH-like_C"/>
</dbReference>
<protein>
    <submittedName>
        <fullName evidence="5">Threonine dehydrogenase and related Zn-dependent dehydrogenases</fullName>
    </submittedName>
</protein>
<accession>A0A170PS57</accession>
<dbReference type="Pfam" id="PF00107">
    <property type="entry name" value="ADH_zinc_N"/>
    <property type="match status" value="1"/>
</dbReference>
<dbReference type="EMBL" id="CZRL01000104">
    <property type="protein sequence ID" value="CUS54585.1"/>
    <property type="molecule type" value="Genomic_DNA"/>
</dbReference>
<gene>
    <name evidence="5" type="ORF">MGWOODY_XGa861</name>
</gene>
<feature type="domain" description="Enoyl reductase (ER)" evidence="4">
    <location>
        <begin position="8"/>
        <end position="345"/>
    </location>
</feature>
<evidence type="ECO:0000256" key="2">
    <source>
        <dbReference type="ARBA" id="ARBA00022833"/>
    </source>
</evidence>
<keyword evidence="1" id="KW-0479">Metal-binding</keyword>
<dbReference type="AlphaFoldDB" id="A0A170PS57"/>
<dbReference type="Gene3D" id="3.90.180.10">
    <property type="entry name" value="Medium-chain alcohol dehydrogenases, catalytic domain"/>
    <property type="match status" value="1"/>
</dbReference>